<dbReference type="EMBL" id="WJQR01000012">
    <property type="protein sequence ID" value="MRI82506.1"/>
    <property type="molecule type" value="Genomic_DNA"/>
</dbReference>
<dbReference type="AlphaFoldDB" id="A0A6I2GQD7"/>
<evidence type="ECO:0000313" key="10">
    <source>
        <dbReference type="Proteomes" id="UP000430975"/>
    </source>
</evidence>
<feature type="transmembrane region" description="Helical" evidence="6">
    <location>
        <begin position="191"/>
        <end position="211"/>
    </location>
</feature>
<evidence type="ECO:0000256" key="3">
    <source>
        <dbReference type="ARBA" id="ARBA00022692"/>
    </source>
</evidence>
<feature type="transmembrane region" description="Helical" evidence="6">
    <location>
        <begin position="12"/>
        <end position="29"/>
    </location>
</feature>
<evidence type="ECO:0000313" key="9">
    <source>
        <dbReference type="EMBL" id="MRJ47800.1"/>
    </source>
</evidence>
<evidence type="ECO:0000256" key="2">
    <source>
        <dbReference type="ARBA" id="ARBA00022475"/>
    </source>
</evidence>
<reference evidence="9 11" key="1">
    <citation type="submission" date="2019-11" db="EMBL/GenBank/DDBJ databases">
        <title>Characterisation of Fundicoccus ignavus gen. nov. sp. nov., a novel genus of the family Aerococcaceae from bulk tank milk.</title>
        <authorList>
            <person name="Siebert A."/>
            <person name="Huptas C."/>
            <person name="Wenning M."/>
            <person name="Scherer S."/>
            <person name="Doll E.V."/>
        </authorList>
    </citation>
    <scope>NUCLEOTIDE SEQUENCE [LARGE SCALE GENOMIC DNA]</scope>
    <source>
        <strain evidence="9 11">DSM 109652</strain>
    </source>
</reference>
<keyword evidence="4 6" id="KW-1133">Transmembrane helix</keyword>
<dbReference type="EMBL" id="WJQT01000014">
    <property type="protein sequence ID" value="MRJ47800.1"/>
    <property type="molecule type" value="Genomic_DNA"/>
</dbReference>
<evidence type="ECO:0000313" key="8">
    <source>
        <dbReference type="EMBL" id="MRI85655.1"/>
    </source>
</evidence>
<keyword evidence="5 6" id="KW-0472">Membrane</keyword>
<protein>
    <submittedName>
        <fullName evidence="8">ABC transporter permease</fullName>
    </submittedName>
</protein>
<gene>
    <name evidence="9" type="ORF">GF867_09515</name>
    <name evidence="8" type="ORF">GIY09_07140</name>
    <name evidence="7" type="ORF">GIY11_10850</name>
</gene>
<keyword evidence="3 6" id="KW-0812">Transmembrane</keyword>
<name>A0A6I2GQD7_9LACT</name>
<dbReference type="Pfam" id="PF02653">
    <property type="entry name" value="BPD_transp_2"/>
    <property type="match status" value="1"/>
</dbReference>
<evidence type="ECO:0000313" key="11">
    <source>
        <dbReference type="Proteomes" id="UP000440066"/>
    </source>
</evidence>
<dbReference type="Proteomes" id="UP000469870">
    <property type="component" value="Unassembled WGS sequence"/>
</dbReference>
<evidence type="ECO:0000256" key="5">
    <source>
        <dbReference type="ARBA" id="ARBA00023136"/>
    </source>
</evidence>
<evidence type="ECO:0000313" key="12">
    <source>
        <dbReference type="Proteomes" id="UP000469870"/>
    </source>
</evidence>
<dbReference type="GO" id="GO:0022857">
    <property type="term" value="F:transmembrane transporter activity"/>
    <property type="evidence" value="ECO:0007669"/>
    <property type="project" value="InterPro"/>
</dbReference>
<keyword evidence="10" id="KW-1185">Reference proteome</keyword>
<evidence type="ECO:0000313" key="7">
    <source>
        <dbReference type="EMBL" id="MRI82506.1"/>
    </source>
</evidence>
<keyword evidence="2" id="KW-1003">Cell membrane</keyword>
<dbReference type="Proteomes" id="UP000440066">
    <property type="component" value="Unassembled WGS sequence"/>
</dbReference>
<feature type="transmembrane region" description="Helical" evidence="6">
    <location>
        <begin position="142"/>
        <end position="161"/>
    </location>
</feature>
<proteinExistence type="predicted"/>
<evidence type="ECO:0000256" key="4">
    <source>
        <dbReference type="ARBA" id="ARBA00022989"/>
    </source>
</evidence>
<organism evidence="8 10">
    <name type="scientific">Fundicoccus ignavus</name>
    <dbReference type="NCBI Taxonomy" id="2664442"/>
    <lineage>
        <taxon>Bacteria</taxon>
        <taxon>Bacillati</taxon>
        <taxon>Bacillota</taxon>
        <taxon>Bacilli</taxon>
        <taxon>Lactobacillales</taxon>
        <taxon>Aerococcaceae</taxon>
        <taxon>Fundicoccus</taxon>
    </lineage>
</organism>
<dbReference type="CDD" id="cd06574">
    <property type="entry name" value="TM_PBP1_branched-chain-AA_like"/>
    <property type="match status" value="1"/>
</dbReference>
<comment type="caution">
    <text evidence="8">The sequence shown here is derived from an EMBL/GenBank/DDBJ whole genome shotgun (WGS) entry which is preliminary data.</text>
</comment>
<dbReference type="Proteomes" id="UP000430975">
    <property type="component" value="Unassembled WGS sequence"/>
</dbReference>
<feature type="transmembrane region" description="Helical" evidence="6">
    <location>
        <begin position="247"/>
        <end position="265"/>
    </location>
</feature>
<dbReference type="EMBL" id="WJQS01000005">
    <property type="protein sequence ID" value="MRI85655.1"/>
    <property type="molecule type" value="Genomic_DNA"/>
</dbReference>
<sequence length="312" mass="33252">MLDVIASSFTQGLLWAVMAVGVYVTFRLLDIADLSAEGVFPLGAAVSASIITMEHSQELAPYIPFIATLAAFVAGAIAGLAAGVIHTKLNIPPLLTGILILTGLYSINLNIMDGRPNIALLGKITIFTALQDATGWSKNTTVAVITAIALAIILTILILFLHTEVGLALRATGDNDKMSEANGINTNRMKIVGYMIGNGLIGLAGAMLAQNNGFADIGMGTGTIVIGLASVIIAEVVVPNLTLGKRLTTIIIGSFVYRLIIDTILNQPFVTVKATDLRLFQALLLMLVLYLPEFQKQQGRLKRRRELAKGRR</sequence>
<dbReference type="RefSeq" id="WP_153832866.1">
    <property type="nucleotide sequence ID" value="NZ_WJQR01000012.1"/>
</dbReference>
<evidence type="ECO:0000256" key="6">
    <source>
        <dbReference type="SAM" id="Phobius"/>
    </source>
</evidence>
<dbReference type="PANTHER" id="PTHR32196:SF69">
    <property type="entry name" value="BRANCHED-CHAIN AMINO ACID TRANSPORT SYSTEM, PERMEASE PROTEIN"/>
    <property type="match status" value="1"/>
</dbReference>
<comment type="subcellular location">
    <subcellularLocation>
        <location evidence="1">Cell membrane</location>
        <topology evidence="1">Multi-pass membrane protein</topology>
    </subcellularLocation>
</comment>
<feature type="transmembrane region" description="Helical" evidence="6">
    <location>
        <begin position="35"/>
        <end position="53"/>
    </location>
</feature>
<dbReference type="InterPro" id="IPR001851">
    <property type="entry name" value="ABC_transp_permease"/>
</dbReference>
<feature type="transmembrane region" description="Helical" evidence="6">
    <location>
        <begin position="217"/>
        <end position="238"/>
    </location>
</feature>
<dbReference type="GO" id="GO:0005886">
    <property type="term" value="C:plasma membrane"/>
    <property type="evidence" value="ECO:0007669"/>
    <property type="project" value="UniProtKB-SubCell"/>
</dbReference>
<evidence type="ECO:0000256" key="1">
    <source>
        <dbReference type="ARBA" id="ARBA00004651"/>
    </source>
</evidence>
<feature type="transmembrane region" description="Helical" evidence="6">
    <location>
        <begin position="277"/>
        <end position="294"/>
    </location>
</feature>
<feature type="transmembrane region" description="Helical" evidence="6">
    <location>
        <begin position="91"/>
        <end position="111"/>
    </location>
</feature>
<reference evidence="10 12" key="2">
    <citation type="submission" date="2019-11" db="EMBL/GenBank/DDBJ databases">
        <title>Characterisation of Fundicoccus ignavus gen. nov. sp. nov., a novel genus of the family Aerococcaceae isolated from bulk tank milk.</title>
        <authorList>
            <person name="Siebert A."/>
            <person name="Huptas C."/>
            <person name="Wenning M."/>
            <person name="Scherer S."/>
            <person name="Doll E.V."/>
        </authorList>
    </citation>
    <scope>NUCLEOTIDE SEQUENCE [LARGE SCALE GENOMIC DNA]</scope>
    <source>
        <strain evidence="7 12">DSM 109653</strain>
        <strain evidence="8 10">WS4759</strain>
    </source>
</reference>
<accession>A0A6I2GQD7</accession>
<feature type="transmembrane region" description="Helical" evidence="6">
    <location>
        <begin position="65"/>
        <end position="85"/>
    </location>
</feature>
<dbReference type="PANTHER" id="PTHR32196">
    <property type="entry name" value="ABC TRANSPORTER PERMEASE PROTEIN YPHD-RELATED-RELATED"/>
    <property type="match status" value="1"/>
</dbReference>